<dbReference type="AlphaFoldDB" id="Q85JU4"/>
<evidence type="ECO:0000256" key="10">
    <source>
        <dbReference type="RuleBase" id="RU003404"/>
    </source>
</evidence>
<evidence type="ECO:0000256" key="7">
    <source>
        <dbReference type="ARBA" id="ARBA00022989"/>
    </source>
</evidence>
<dbReference type="GO" id="GO:0008137">
    <property type="term" value="F:NADH dehydrogenase (ubiquinone) activity"/>
    <property type="evidence" value="ECO:0007669"/>
    <property type="project" value="UniProtKB-EC"/>
</dbReference>
<evidence type="ECO:0000313" key="13">
    <source>
        <dbReference type="EMBL" id="AAO49105.1"/>
    </source>
</evidence>
<dbReference type="InterPro" id="IPR001750">
    <property type="entry name" value="ND/Mrp_TM"/>
</dbReference>
<accession>Q85JU4</accession>
<dbReference type="EC" id="7.1.1.2" evidence="3 10"/>
<feature type="transmembrane region" description="Helical" evidence="10">
    <location>
        <begin position="6"/>
        <end position="27"/>
    </location>
</feature>
<reference evidence="13" key="1">
    <citation type="journal article" date="2003" name="J. Mol. Evol.">
        <title>Frequent mitochondrial gene rearrangements at the hymenopteran nad3-nad5 junction.</title>
        <authorList>
            <person name="Dowton M."/>
            <person name="Castro L.R."/>
            <person name="Campbell S.L."/>
            <person name="Bargon S.D."/>
            <person name="Austin A.D."/>
        </authorList>
    </citation>
    <scope>NUCLEOTIDE SEQUENCE</scope>
    <source>
        <strain evidence="13">M97</strain>
    </source>
</reference>
<feature type="domain" description="NADH:quinone oxidoreductase/Mrp antiporter transmembrane" evidence="11">
    <location>
        <begin position="104"/>
        <end position="237"/>
    </location>
</feature>
<feature type="domain" description="NADH-Ubiquinone oxidoreductase (complex I) chain 5 N-terminal" evidence="12">
    <location>
        <begin position="41"/>
        <end position="87"/>
    </location>
</feature>
<dbReference type="GO" id="GO:0003954">
    <property type="term" value="F:NADH dehydrogenase activity"/>
    <property type="evidence" value="ECO:0007669"/>
    <property type="project" value="TreeGrafter"/>
</dbReference>
<evidence type="ECO:0000256" key="3">
    <source>
        <dbReference type="ARBA" id="ARBA00012944"/>
    </source>
</evidence>
<dbReference type="InterPro" id="IPR001516">
    <property type="entry name" value="Proton_antipo_N"/>
</dbReference>
<feature type="non-terminal residue" evidence="13">
    <location>
        <position position="242"/>
    </location>
</feature>
<evidence type="ECO:0000259" key="12">
    <source>
        <dbReference type="Pfam" id="PF00662"/>
    </source>
</evidence>
<feature type="transmembrane region" description="Helical" evidence="10">
    <location>
        <begin position="206"/>
        <end position="226"/>
    </location>
</feature>
<dbReference type="PANTHER" id="PTHR42829:SF2">
    <property type="entry name" value="NADH-UBIQUINONE OXIDOREDUCTASE CHAIN 5"/>
    <property type="match status" value="1"/>
</dbReference>
<evidence type="ECO:0000259" key="11">
    <source>
        <dbReference type="Pfam" id="PF00361"/>
    </source>
</evidence>
<comment type="catalytic activity">
    <reaction evidence="9 10">
        <text>a ubiquinone + NADH + 5 H(+)(in) = a ubiquinol + NAD(+) + 4 H(+)(out)</text>
        <dbReference type="Rhea" id="RHEA:29091"/>
        <dbReference type="Rhea" id="RHEA-COMP:9565"/>
        <dbReference type="Rhea" id="RHEA-COMP:9566"/>
        <dbReference type="ChEBI" id="CHEBI:15378"/>
        <dbReference type="ChEBI" id="CHEBI:16389"/>
        <dbReference type="ChEBI" id="CHEBI:17976"/>
        <dbReference type="ChEBI" id="CHEBI:57540"/>
        <dbReference type="ChEBI" id="CHEBI:57945"/>
        <dbReference type="EC" id="7.1.1.2"/>
    </reaction>
</comment>
<name>Q85JU4_9HYME</name>
<dbReference type="PANTHER" id="PTHR42829">
    <property type="entry name" value="NADH-UBIQUINONE OXIDOREDUCTASE CHAIN 5"/>
    <property type="match status" value="1"/>
</dbReference>
<geneLocation type="mitochondrion" evidence="13"/>
<dbReference type="GO" id="GO:0015990">
    <property type="term" value="P:electron transport coupled proton transport"/>
    <property type="evidence" value="ECO:0007669"/>
    <property type="project" value="TreeGrafter"/>
</dbReference>
<evidence type="ECO:0000256" key="4">
    <source>
        <dbReference type="ARBA" id="ARBA00021096"/>
    </source>
</evidence>
<comment type="function">
    <text evidence="1">Core subunit of the mitochondrial membrane respiratory chain NADH dehydrogenase (Complex I) that is believed to belong to the minimal assembly required for catalysis. Complex I functions in the transfer of electrons from NADH to the respiratory chain. The immediate electron acceptor for the enzyme is believed to be ubiquinone.</text>
</comment>
<dbReference type="InterPro" id="IPR003945">
    <property type="entry name" value="NU5C-like"/>
</dbReference>
<keyword evidence="10 13" id="KW-0496">Mitochondrion</keyword>
<evidence type="ECO:0000256" key="9">
    <source>
        <dbReference type="ARBA" id="ARBA00049551"/>
    </source>
</evidence>
<dbReference type="Pfam" id="PF00361">
    <property type="entry name" value="Proton_antipo_M"/>
    <property type="match status" value="1"/>
</dbReference>
<dbReference type="EMBL" id="AF489474">
    <property type="protein sequence ID" value="AAO49105.1"/>
    <property type="molecule type" value="Genomic_DNA"/>
</dbReference>
<evidence type="ECO:0000256" key="8">
    <source>
        <dbReference type="ARBA" id="ARBA00023136"/>
    </source>
</evidence>
<organism evidence="13">
    <name type="scientific">Disogmus areolator</name>
    <dbReference type="NCBI Taxonomy" id="44338"/>
    <lineage>
        <taxon>Eukaryota</taxon>
        <taxon>Metazoa</taxon>
        <taxon>Ecdysozoa</taxon>
        <taxon>Arthropoda</taxon>
        <taxon>Hexapoda</taxon>
        <taxon>Insecta</taxon>
        <taxon>Pterygota</taxon>
        <taxon>Neoptera</taxon>
        <taxon>Endopterygota</taxon>
        <taxon>Hymenoptera</taxon>
        <taxon>Apocrita</taxon>
        <taxon>Proctotrupomorpha</taxon>
        <taxon>Proctotrupoidea</taxon>
        <taxon>Proctotrupidae</taxon>
        <taxon>Disogmus</taxon>
    </lineage>
</organism>
<dbReference type="Pfam" id="PF00662">
    <property type="entry name" value="Proton_antipo_N"/>
    <property type="match status" value="1"/>
</dbReference>
<evidence type="ECO:0000256" key="5">
    <source>
        <dbReference type="ARBA" id="ARBA00022692"/>
    </source>
</evidence>
<evidence type="ECO:0000256" key="1">
    <source>
        <dbReference type="ARBA" id="ARBA00003257"/>
    </source>
</evidence>
<evidence type="ECO:0000256" key="2">
    <source>
        <dbReference type="ARBA" id="ARBA00004141"/>
    </source>
</evidence>
<keyword evidence="10" id="KW-0830">Ubiquinone</keyword>
<feature type="transmembrane region" description="Helical" evidence="10">
    <location>
        <begin position="176"/>
        <end position="194"/>
    </location>
</feature>
<comment type="similarity">
    <text evidence="10">Belongs to the complex I subunit 5 family.</text>
</comment>
<keyword evidence="10" id="KW-0813">Transport</keyword>
<evidence type="ECO:0000256" key="6">
    <source>
        <dbReference type="ARBA" id="ARBA00022982"/>
    </source>
</evidence>
<keyword evidence="10" id="KW-0520">NAD</keyword>
<comment type="function">
    <text evidence="10">Core subunit of the mitochondrial membrane respiratory chain NADH dehydrogenase (Complex I) which catalyzes electron transfer from NADH through the respiratory chain, using ubiquinone as an electron acceptor. Essential for the catalytic activity and assembly of complex I.</text>
</comment>
<keyword evidence="6" id="KW-0249">Electron transport</keyword>
<sequence length="242" mass="27797">MQLYLIMFIILLISSFSMFMTSLLLMLKMKMMFFEWNMLLINSIELNMIFIIDYYSILFISMVMLISSMIILYSSEYMNNDIHKIRFLILLILFISSMMLMIFSPNLLTILLGWDGLGLVSYCLVIYYQNYSSLKAGMLTILSNRIGDLSIIISMSMMMYIGSMNMMLMNLKNINIIMFLLMIASMTKSAQIPFSSWLPAAMAAPTPVSSLVHSSTLVTAGIYLMIRFNHLLINSKILNILL</sequence>
<feature type="transmembrane region" description="Helical" evidence="10">
    <location>
        <begin position="85"/>
        <end position="103"/>
    </location>
</feature>
<protein>
    <recommendedName>
        <fullName evidence="4 10">NADH-ubiquinone oxidoreductase chain 5</fullName>
        <ecNumber evidence="3 10">7.1.1.2</ecNumber>
    </recommendedName>
</protein>
<keyword evidence="8 10" id="KW-0472">Membrane</keyword>
<feature type="transmembrane region" description="Helical" evidence="10">
    <location>
        <begin position="110"/>
        <end position="129"/>
    </location>
</feature>
<proteinExistence type="inferred from homology"/>
<dbReference type="GO" id="GO:0042773">
    <property type="term" value="P:ATP synthesis coupled electron transport"/>
    <property type="evidence" value="ECO:0007669"/>
    <property type="project" value="InterPro"/>
</dbReference>
<keyword evidence="5 10" id="KW-0812">Transmembrane</keyword>
<dbReference type="PRINTS" id="PR01434">
    <property type="entry name" value="NADHDHGNASE5"/>
</dbReference>
<dbReference type="GO" id="GO:0016020">
    <property type="term" value="C:membrane"/>
    <property type="evidence" value="ECO:0007669"/>
    <property type="project" value="UniProtKB-SubCell"/>
</dbReference>
<feature type="transmembrane region" description="Helical" evidence="10">
    <location>
        <begin position="48"/>
        <end position="73"/>
    </location>
</feature>
<comment type="subcellular location">
    <subcellularLocation>
        <location evidence="2">Membrane</location>
        <topology evidence="2">Multi-pass membrane protein</topology>
    </subcellularLocation>
</comment>
<keyword evidence="7 10" id="KW-1133">Transmembrane helix</keyword>
<feature type="transmembrane region" description="Helical" evidence="10">
    <location>
        <begin position="149"/>
        <end position="169"/>
    </location>
</feature>